<dbReference type="InterPro" id="IPR000182">
    <property type="entry name" value="GNAT_dom"/>
</dbReference>
<gene>
    <name evidence="2" type="ORF">CUROG_00025</name>
</gene>
<dbReference type="SUPFAM" id="SSF55729">
    <property type="entry name" value="Acyl-CoA N-acyltransferases (Nat)"/>
    <property type="match status" value="1"/>
</dbReference>
<evidence type="ECO:0000313" key="3">
    <source>
        <dbReference type="Proteomes" id="UP000326711"/>
    </source>
</evidence>
<protein>
    <submittedName>
        <fullName evidence="2">Acetyltransferase (GNAT) family protein</fullName>
    </submittedName>
</protein>
<dbReference type="RefSeq" id="WP_151901928.1">
    <property type="nucleotide sequence ID" value="NZ_CP045032.1"/>
</dbReference>
<evidence type="ECO:0000313" key="2">
    <source>
        <dbReference type="EMBL" id="QFQ01414.1"/>
    </source>
</evidence>
<keyword evidence="3" id="KW-1185">Reference proteome</keyword>
<sequence>MEDLSFRALDVTDRAHVAEVFQDDGGFSERVNGRPFIDADLEGFFDSVPPEVAAEKKLVLGAFQPASDMKREELVAVAHVVKDWPQQGIAYIGLLQVKASKQGRGIAREIHEALRRRIPDATVWRLAVVDSNSGAMGFWEKLGYQRTGEEKPWVSPTGIRRKAIIFELIE</sequence>
<feature type="domain" description="N-acetyltransferase" evidence="1">
    <location>
        <begin position="4"/>
        <end position="165"/>
    </location>
</feature>
<reference evidence="3" key="1">
    <citation type="submission" date="2019-10" db="EMBL/GenBank/DDBJ databases">
        <title>Complete genome sequence of Corynebacterium urogenitalis DSM 108747, isolated from the genital tract of a cow.</title>
        <authorList>
            <person name="Ruckert C."/>
            <person name="Ballas P."/>
            <person name="Wagener K."/>
            <person name="Drillich M."/>
            <person name="Kaempfer P."/>
            <person name="Busse H.-J."/>
            <person name="Ehling-Schulz M."/>
        </authorList>
    </citation>
    <scope>NUCLEOTIDE SEQUENCE [LARGE SCALE GENOMIC DNA]</scope>
    <source>
        <strain evidence="3">LMM 1652</strain>
    </source>
</reference>
<organism evidence="2 3">
    <name type="scientific">Corynebacterium urogenitale</name>
    <dbReference type="NCBI Taxonomy" id="2487892"/>
    <lineage>
        <taxon>Bacteria</taxon>
        <taxon>Bacillati</taxon>
        <taxon>Actinomycetota</taxon>
        <taxon>Actinomycetes</taxon>
        <taxon>Mycobacteriales</taxon>
        <taxon>Corynebacteriaceae</taxon>
        <taxon>Corynebacterium</taxon>
    </lineage>
</organism>
<dbReference type="OrthoDB" id="7992078at2"/>
<evidence type="ECO:0000259" key="1">
    <source>
        <dbReference type="PROSITE" id="PS51186"/>
    </source>
</evidence>
<name>A0A5J6Z355_9CORY</name>
<keyword evidence="2" id="KW-0808">Transferase</keyword>
<proteinExistence type="predicted"/>
<dbReference type="GO" id="GO:0016747">
    <property type="term" value="F:acyltransferase activity, transferring groups other than amino-acyl groups"/>
    <property type="evidence" value="ECO:0007669"/>
    <property type="project" value="InterPro"/>
</dbReference>
<dbReference type="AlphaFoldDB" id="A0A5J6Z355"/>
<dbReference type="EMBL" id="CP045032">
    <property type="protein sequence ID" value="QFQ01414.1"/>
    <property type="molecule type" value="Genomic_DNA"/>
</dbReference>
<dbReference type="KEGG" id="cuo:CUROG_00025"/>
<accession>A0A5J6Z355</accession>
<dbReference type="Proteomes" id="UP000326711">
    <property type="component" value="Chromosome"/>
</dbReference>
<dbReference type="Pfam" id="PF00583">
    <property type="entry name" value="Acetyltransf_1"/>
    <property type="match status" value="1"/>
</dbReference>
<dbReference type="PROSITE" id="PS51186">
    <property type="entry name" value="GNAT"/>
    <property type="match status" value="1"/>
</dbReference>
<dbReference type="CDD" id="cd04301">
    <property type="entry name" value="NAT_SF"/>
    <property type="match status" value="1"/>
</dbReference>
<dbReference type="Gene3D" id="3.40.630.30">
    <property type="match status" value="1"/>
</dbReference>
<dbReference type="InterPro" id="IPR016181">
    <property type="entry name" value="Acyl_CoA_acyltransferase"/>
</dbReference>